<accession>A0A1D2NHI5</accession>
<sequence length="234" mass="26108">MLKIFGPELSTRSCRASRREFLQAWQTCDGACARRQDDDDGNDKVEGVKGCLLDSKKSSTRNVFADSLPYSPSCEFEAEARENEDDVLTKSVEIRNCDDVVSSDCKSKANSRGNKVARSNNAARTPSCSGSDFDFGEDSPDSIPSSAAALIRNNGRMGKLNRIERVSSEVKIALYPFFKNKAIDKNEYKYILKGAVTKIYRAKSKPIVHSIIKSFVESYVHKIQIRRNAGRGRF</sequence>
<dbReference type="OrthoDB" id="1935339at2759"/>
<evidence type="ECO:0000313" key="4">
    <source>
        <dbReference type="Proteomes" id="UP000094527"/>
    </source>
</evidence>
<feature type="region of interest" description="Disordered" evidence="1">
    <location>
        <begin position="109"/>
        <end position="140"/>
    </location>
</feature>
<protein>
    <submittedName>
        <fullName evidence="3">PHD and RING finger domain-containing protein 1</fullName>
    </submittedName>
</protein>
<dbReference type="InterPro" id="IPR057031">
    <property type="entry name" value="SFR19-like_C"/>
</dbReference>
<dbReference type="InterPro" id="IPR047157">
    <property type="entry name" value="PHRF1/Atg35"/>
</dbReference>
<dbReference type="Pfam" id="PF23030">
    <property type="entry name" value="SCAF11-like_C"/>
    <property type="match status" value="1"/>
</dbReference>
<feature type="compositionally biased region" description="Polar residues" evidence="1">
    <location>
        <begin position="109"/>
        <end position="130"/>
    </location>
</feature>
<proteinExistence type="predicted"/>
<dbReference type="AlphaFoldDB" id="A0A1D2NHI5"/>
<keyword evidence="4" id="KW-1185">Reference proteome</keyword>
<organism evidence="3 4">
    <name type="scientific">Orchesella cincta</name>
    <name type="common">Springtail</name>
    <name type="synonym">Podura cincta</name>
    <dbReference type="NCBI Taxonomy" id="48709"/>
    <lineage>
        <taxon>Eukaryota</taxon>
        <taxon>Metazoa</taxon>
        <taxon>Ecdysozoa</taxon>
        <taxon>Arthropoda</taxon>
        <taxon>Hexapoda</taxon>
        <taxon>Collembola</taxon>
        <taxon>Entomobryomorpha</taxon>
        <taxon>Entomobryoidea</taxon>
        <taxon>Orchesellidae</taxon>
        <taxon>Orchesellinae</taxon>
        <taxon>Orchesella</taxon>
    </lineage>
</organism>
<dbReference type="EMBL" id="LJIJ01000037">
    <property type="protein sequence ID" value="ODN04717.1"/>
    <property type="molecule type" value="Genomic_DNA"/>
</dbReference>
<gene>
    <name evidence="3" type="ORF">Ocin01_01985</name>
</gene>
<evidence type="ECO:0000256" key="1">
    <source>
        <dbReference type="SAM" id="MobiDB-lite"/>
    </source>
</evidence>
<dbReference type="PANTHER" id="PTHR12618:SF20">
    <property type="entry name" value="PHD AND RING FINGER DOMAIN-CONTAINING PROTEIN 1"/>
    <property type="match status" value="1"/>
</dbReference>
<dbReference type="PANTHER" id="PTHR12618">
    <property type="entry name" value="PHD AND RING FINGER DOMAIN-CONTAINING PROTEIN 1"/>
    <property type="match status" value="1"/>
</dbReference>
<evidence type="ECO:0000259" key="2">
    <source>
        <dbReference type="Pfam" id="PF23030"/>
    </source>
</evidence>
<dbReference type="STRING" id="48709.A0A1D2NHI5"/>
<evidence type="ECO:0000313" key="3">
    <source>
        <dbReference type="EMBL" id="ODN04717.1"/>
    </source>
</evidence>
<feature type="domain" description="SFR19-like C-terminal" evidence="2">
    <location>
        <begin position="156"/>
        <end position="227"/>
    </location>
</feature>
<dbReference type="Proteomes" id="UP000094527">
    <property type="component" value="Unassembled WGS sequence"/>
</dbReference>
<name>A0A1D2NHI5_ORCCI</name>
<comment type="caution">
    <text evidence="3">The sequence shown here is derived from an EMBL/GenBank/DDBJ whole genome shotgun (WGS) entry which is preliminary data.</text>
</comment>
<reference evidence="3 4" key="1">
    <citation type="journal article" date="2016" name="Genome Biol. Evol.">
        <title>Gene Family Evolution Reflects Adaptation to Soil Environmental Stressors in the Genome of the Collembolan Orchesella cincta.</title>
        <authorList>
            <person name="Faddeeva-Vakhrusheva A."/>
            <person name="Derks M.F."/>
            <person name="Anvar S.Y."/>
            <person name="Agamennone V."/>
            <person name="Suring W."/>
            <person name="Smit S."/>
            <person name="van Straalen N.M."/>
            <person name="Roelofs D."/>
        </authorList>
    </citation>
    <scope>NUCLEOTIDE SEQUENCE [LARGE SCALE GENOMIC DNA]</scope>
    <source>
        <tissue evidence="3">Mixed pool</tissue>
    </source>
</reference>